<name>A0A517MN18_9BACT</name>
<dbReference type="Gene3D" id="3.50.50.60">
    <property type="entry name" value="FAD/NAD(P)-binding domain"/>
    <property type="match status" value="1"/>
</dbReference>
<dbReference type="PANTHER" id="PTHR42716">
    <property type="entry name" value="L-ASPARTATE OXIDASE"/>
    <property type="match status" value="1"/>
</dbReference>
<dbReference type="InterPro" id="IPR036188">
    <property type="entry name" value="FAD/NAD-bd_sf"/>
</dbReference>
<dbReference type="KEGG" id="rml:FF011L_49850"/>
<dbReference type="EMBL" id="CP036262">
    <property type="protein sequence ID" value="QDS96177.1"/>
    <property type="molecule type" value="Genomic_DNA"/>
</dbReference>
<gene>
    <name evidence="1" type="ORF">FF011L_49850</name>
</gene>
<protein>
    <submittedName>
        <fullName evidence="1">Putative FAD-binding dehydrogenase</fullName>
    </submittedName>
</protein>
<dbReference type="AlphaFoldDB" id="A0A517MN18"/>
<keyword evidence="2" id="KW-1185">Reference proteome</keyword>
<evidence type="ECO:0000313" key="2">
    <source>
        <dbReference type="Proteomes" id="UP000320672"/>
    </source>
</evidence>
<dbReference type="Pfam" id="PF12831">
    <property type="entry name" value="FAD_oxidored"/>
    <property type="match status" value="1"/>
</dbReference>
<proteinExistence type="predicted"/>
<dbReference type="Proteomes" id="UP000320672">
    <property type="component" value="Chromosome"/>
</dbReference>
<dbReference type="GO" id="GO:0009435">
    <property type="term" value="P:NAD+ biosynthetic process"/>
    <property type="evidence" value="ECO:0007669"/>
    <property type="project" value="InterPro"/>
</dbReference>
<organism evidence="1 2">
    <name type="scientific">Roseimaritima multifibrata</name>
    <dbReference type="NCBI Taxonomy" id="1930274"/>
    <lineage>
        <taxon>Bacteria</taxon>
        <taxon>Pseudomonadati</taxon>
        <taxon>Planctomycetota</taxon>
        <taxon>Planctomycetia</taxon>
        <taxon>Pirellulales</taxon>
        <taxon>Pirellulaceae</taxon>
        <taxon>Roseimaritima</taxon>
    </lineage>
</organism>
<dbReference type="InterPro" id="IPR005288">
    <property type="entry name" value="NadB"/>
</dbReference>
<accession>A0A517MN18</accession>
<dbReference type="PANTHER" id="PTHR42716:SF1">
    <property type="entry name" value="SLL0471 PROTEIN"/>
    <property type="match status" value="1"/>
</dbReference>
<evidence type="ECO:0000313" key="1">
    <source>
        <dbReference type="EMBL" id="QDS96177.1"/>
    </source>
</evidence>
<dbReference type="GO" id="GO:0008734">
    <property type="term" value="F:L-aspartate oxidase activity"/>
    <property type="evidence" value="ECO:0007669"/>
    <property type="project" value="InterPro"/>
</dbReference>
<sequence length="615" mass="67807">MPGKLAWGLLSLPHSLLIYRTTQKEGEASVALRHFDLQWAVPTCLTFLPEFGSFAMRRRDLLSLISLSLPPLLFDSPFRSLLHAAPAAGGEQDADVVIIGGGLGGCAAALAAARTGCRVVLTEETDWLGGQVSSQAVPPDEHYQIETSGCTASYRELRSAIREYYRQHMPLTAVAHGTKNLNPGGGSVSRICHEPRVAVAALYKLLGPHIASGNLTILLNHRPIAAQTDGDKVLNVTCQNHWTGEKIELSGTSFIDATETGELLPLTGTEYVTGFEAQSETNEPHAPAKAQPNNHQAATWCFPIQYIEGGDFTIPKPEQYDFWQAYVPPLKPAWPGKIFSWTYSNPSTLQPRTLAFDPQKEAAGWWLYRRIAAAKNFLPGAYPGSISLVNWPQNDYLEGNFYDVPGEEQQKHFHGAKQLSLSLMYWMQTEAPRPDGGTGWKGLRLCPEVSGTEDGLAKYPYIRESRRIRARFTVFEQHISKDARMQETGLDADEVKAAAFHDTVGVGSYRLDLHPSTEGDNYIDLASLPFEIPLGALIPQRMKNLYAGCKNLGVTHLSNGCYRLHPVEWNIGESAGMLAAHCHEQKCNGEAIHSSPEKLAAFQKRLEQSGVQLHW</sequence>
<reference evidence="1 2" key="1">
    <citation type="submission" date="2019-02" db="EMBL/GenBank/DDBJ databases">
        <title>Deep-cultivation of Planctomycetes and their phenomic and genomic characterization uncovers novel biology.</title>
        <authorList>
            <person name="Wiegand S."/>
            <person name="Jogler M."/>
            <person name="Boedeker C."/>
            <person name="Pinto D."/>
            <person name="Vollmers J."/>
            <person name="Rivas-Marin E."/>
            <person name="Kohn T."/>
            <person name="Peeters S.H."/>
            <person name="Heuer A."/>
            <person name="Rast P."/>
            <person name="Oberbeckmann S."/>
            <person name="Bunk B."/>
            <person name="Jeske O."/>
            <person name="Meyerdierks A."/>
            <person name="Storesund J.E."/>
            <person name="Kallscheuer N."/>
            <person name="Luecker S."/>
            <person name="Lage O.M."/>
            <person name="Pohl T."/>
            <person name="Merkel B.J."/>
            <person name="Hornburger P."/>
            <person name="Mueller R.-W."/>
            <person name="Bruemmer F."/>
            <person name="Labrenz M."/>
            <person name="Spormann A.M."/>
            <person name="Op den Camp H."/>
            <person name="Overmann J."/>
            <person name="Amann R."/>
            <person name="Jetten M.S.M."/>
            <person name="Mascher T."/>
            <person name="Medema M.H."/>
            <person name="Devos D.P."/>
            <person name="Kaster A.-K."/>
            <person name="Ovreas L."/>
            <person name="Rohde M."/>
            <person name="Galperin M.Y."/>
            <person name="Jogler C."/>
        </authorList>
    </citation>
    <scope>NUCLEOTIDE SEQUENCE [LARGE SCALE GENOMIC DNA]</scope>
    <source>
        <strain evidence="1 2">FF011L</strain>
    </source>
</reference>
<dbReference type="SUPFAM" id="SSF51905">
    <property type="entry name" value="FAD/NAD(P)-binding domain"/>
    <property type="match status" value="1"/>
</dbReference>